<dbReference type="RefSeq" id="WP_354314999.1">
    <property type="nucleotide sequence ID" value="NZ_JBEPME010000014.1"/>
</dbReference>
<comment type="caution">
    <text evidence="1">The sequence shown here is derived from an EMBL/GenBank/DDBJ whole genome shotgun (WGS) entry which is preliminary data.</text>
</comment>
<gene>
    <name evidence="1" type="ORF">ABIC55_004770</name>
</gene>
<evidence type="ECO:0000313" key="1">
    <source>
        <dbReference type="EMBL" id="MET3659624.1"/>
    </source>
</evidence>
<name>A0ABV2KEW9_SPOPS</name>
<evidence type="ECO:0000313" key="2">
    <source>
        <dbReference type="Proteomes" id="UP001549104"/>
    </source>
</evidence>
<sequence length="92" mass="10235">MPNLILDENKALLEPEFHGAITMISNIKEKHGIDLLNYDSFEDYMTAYLSSLDTKVLECMKHCLDSGGISDEVLDAVLEARLTNTTMLAVSI</sequence>
<reference evidence="1 2" key="1">
    <citation type="submission" date="2024-06" db="EMBL/GenBank/DDBJ databases">
        <title>Sorghum-associated microbial communities from plants grown in Nebraska, USA.</title>
        <authorList>
            <person name="Schachtman D."/>
        </authorList>
    </citation>
    <scope>NUCLEOTIDE SEQUENCE [LARGE SCALE GENOMIC DNA]</scope>
    <source>
        <strain evidence="1 2">1288</strain>
    </source>
</reference>
<proteinExistence type="predicted"/>
<organism evidence="1 2">
    <name type="scientific">Sporosarcina psychrophila</name>
    <name type="common">Bacillus psychrophilus</name>
    <dbReference type="NCBI Taxonomy" id="1476"/>
    <lineage>
        <taxon>Bacteria</taxon>
        <taxon>Bacillati</taxon>
        <taxon>Bacillota</taxon>
        <taxon>Bacilli</taxon>
        <taxon>Bacillales</taxon>
        <taxon>Caryophanaceae</taxon>
        <taxon>Sporosarcina</taxon>
    </lineage>
</organism>
<accession>A0ABV2KEW9</accession>
<protein>
    <submittedName>
        <fullName evidence="1">Uncharacterized protein</fullName>
    </submittedName>
</protein>
<dbReference type="Proteomes" id="UP001549104">
    <property type="component" value="Unassembled WGS sequence"/>
</dbReference>
<dbReference type="EMBL" id="JBEPME010000014">
    <property type="protein sequence ID" value="MET3659624.1"/>
    <property type="molecule type" value="Genomic_DNA"/>
</dbReference>
<keyword evidence="2" id="KW-1185">Reference proteome</keyword>